<keyword evidence="1" id="KW-0732">Signal</keyword>
<evidence type="ECO:0000256" key="1">
    <source>
        <dbReference type="SAM" id="SignalP"/>
    </source>
</evidence>
<dbReference type="Proteomes" id="UP000681967">
    <property type="component" value="Unassembled WGS sequence"/>
</dbReference>
<dbReference type="EMBL" id="CAJNOW010001057">
    <property type="protein sequence ID" value="CAF1302654.1"/>
    <property type="molecule type" value="Genomic_DNA"/>
</dbReference>
<dbReference type="AlphaFoldDB" id="A0A815DV48"/>
<feature type="signal peptide" evidence="1">
    <location>
        <begin position="1"/>
        <end position="21"/>
    </location>
</feature>
<gene>
    <name evidence="5" type="ORF">BYL167_LOCUS48461</name>
    <name evidence="3" type="ORF">CJN711_LOCUS27372</name>
    <name evidence="4" type="ORF">GIL414_LOCUS26065</name>
    <name evidence="2" type="ORF">KQP761_LOCUS4845</name>
</gene>
<accession>A0A815DV48</accession>
<feature type="chain" id="PRO_5035605129" evidence="1">
    <location>
        <begin position="22"/>
        <end position="73"/>
    </location>
</feature>
<protein>
    <submittedName>
        <fullName evidence="2">Uncharacterized protein</fullName>
    </submittedName>
</protein>
<evidence type="ECO:0000313" key="2">
    <source>
        <dbReference type="EMBL" id="CAF1302654.1"/>
    </source>
</evidence>
<name>A0A815DV48_9BILA</name>
<evidence type="ECO:0000313" key="6">
    <source>
        <dbReference type="Proteomes" id="UP000663834"/>
    </source>
</evidence>
<dbReference type="EMBL" id="CAJOBH010141681">
    <property type="protein sequence ID" value="CAF4808478.1"/>
    <property type="molecule type" value="Genomic_DNA"/>
</dbReference>
<comment type="caution">
    <text evidence="2">The sequence shown here is derived from an EMBL/GenBank/DDBJ whole genome shotgun (WGS) entry which is preliminary data.</text>
</comment>
<evidence type="ECO:0000313" key="5">
    <source>
        <dbReference type="EMBL" id="CAF4808478.1"/>
    </source>
</evidence>
<proteinExistence type="predicted"/>
<dbReference type="Proteomes" id="UP000681720">
    <property type="component" value="Unassembled WGS sequence"/>
</dbReference>
<reference evidence="2" key="1">
    <citation type="submission" date="2021-02" db="EMBL/GenBank/DDBJ databases">
        <authorList>
            <person name="Nowell W R."/>
        </authorList>
    </citation>
    <scope>NUCLEOTIDE SEQUENCE</scope>
</reference>
<dbReference type="EMBL" id="CAJNOV010012953">
    <property type="protein sequence ID" value="CAF1503203.1"/>
    <property type="molecule type" value="Genomic_DNA"/>
</dbReference>
<evidence type="ECO:0000313" key="3">
    <source>
        <dbReference type="EMBL" id="CAF1503203.1"/>
    </source>
</evidence>
<organism evidence="2 6">
    <name type="scientific">Rotaria magnacalcarata</name>
    <dbReference type="NCBI Taxonomy" id="392030"/>
    <lineage>
        <taxon>Eukaryota</taxon>
        <taxon>Metazoa</taxon>
        <taxon>Spiralia</taxon>
        <taxon>Gnathifera</taxon>
        <taxon>Rotifera</taxon>
        <taxon>Eurotatoria</taxon>
        <taxon>Bdelloidea</taxon>
        <taxon>Philodinida</taxon>
        <taxon>Philodinidae</taxon>
        <taxon>Rotaria</taxon>
    </lineage>
</organism>
<evidence type="ECO:0000313" key="4">
    <source>
        <dbReference type="EMBL" id="CAF4305902.1"/>
    </source>
</evidence>
<dbReference type="OrthoDB" id="4383396at2759"/>
<dbReference type="Proteomes" id="UP000663834">
    <property type="component" value="Unassembled WGS sequence"/>
</dbReference>
<dbReference type="EMBL" id="CAJOBJ010037082">
    <property type="protein sequence ID" value="CAF4305902.1"/>
    <property type="molecule type" value="Genomic_DNA"/>
</dbReference>
<dbReference type="Proteomes" id="UP000663855">
    <property type="component" value="Unassembled WGS sequence"/>
</dbReference>
<sequence length="73" mass="7965">MSRGYLLIIFLASILVVFSIGIPVDEQPKGSCSQTEKVCRWLGGGDLCNNRCQQCGYKRGACGGFGWQTCQCL</sequence>